<accession>A0A1C7M3T0</accession>
<dbReference type="Gene3D" id="3.40.50.720">
    <property type="entry name" value="NAD(P)-binding Rossmann-like Domain"/>
    <property type="match status" value="1"/>
</dbReference>
<dbReference type="OrthoDB" id="5138418at2759"/>
<protein>
    <recommendedName>
        <fullName evidence="1">CoA-binding domain-containing protein</fullName>
    </recommendedName>
</protein>
<evidence type="ECO:0000313" key="2">
    <source>
        <dbReference type="EMBL" id="OBZ71056.1"/>
    </source>
</evidence>
<dbReference type="EMBL" id="LUGG01000013">
    <property type="protein sequence ID" value="OBZ71056.1"/>
    <property type="molecule type" value="Genomic_DNA"/>
</dbReference>
<proteinExistence type="predicted"/>
<name>A0A1C7M3T0_GRIFR</name>
<evidence type="ECO:0000259" key="1">
    <source>
        <dbReference type="SMART" id="SM00881"/>
    </source>
</evidence>
<dbReference type="AlphaFoldDB" id="A0A1C7M3T0"/>
<feature type="domain" description="CoA-binding" evidence="1">
    <location>
        <begin position="44"/>
        <end position="137"/>
    </location>
</feature>
<dbReference type="SUPFAM" id="SSF51735">
    <property type="entry name" value="NAD(P)-binding Rossmann-fold domains"/>
    <property type="match status" value="1"/>
</dbReference>
<dbReference type="PANTHER" id="PTHR33303">
    <property type="entry name" value="CYTOPLASMIC PROTEIN-RELATED"/>
    <property type="match status" value="1"/>
</dbReference>
<dbReference type="OMA" id="GHRIFAW"/>
<reference evidence="2 3" key="1">
    <citation type="submission" date="2016-03" db="EMBL/GenBank/DDBJ databases">
        <title>Whole genome sequencing of Grifola frondosa 9006-11.</title>
        <authorList>
            <person name="Min B."/>
            <person name="Park H."/>
            <person name="Kim J.-G."/>
            <person name="Cho H."/>
            <person name="Oh Y.-L."/>
            <person name="Kong W.-S."/>
            <person name="Choi I.-G."/>
        </authorList>
    </citation>
    <scope>NUCLEOTIDE SEQUENCE [LARGE SCALE GENOMIC DNA]</scope>
    <source>
        <strain evidence="2 3">9006-11</strain>
    </source>
</reference>
<dbReference type="InterPro" id="IPR003781">
    <property type="entry name" value="CoA-bd"/>
</dbReference>
<sequence>MPSSARTICSGQAATRYVAISLTEPHGSRNATRCQYTAQVQKLFLSSPRFAVVGASKDQSKFGTKVLKWYLARDKTVTPIHPKESELEGVSTVRSVADLTSPSETSISIITPPKITLGVLEQAKALSVPALWLQPGAEDDAVISYIKDNGLEDKVIYGGPCILVDGDGILKSLL</sequence>
<evidence type="ECO:0000313" key="3">
    <source>
        <dbReference type="Proteomes" id="UP000092993"/>
    </source>
</evidence>
<dbReference type="SMART" id="SM00881">
    <property type="entry name" value="CoA_binding"/>
    <property type="match status" value="1"/>
</dbReference>
<comment type="caution">
    <text evidence="2">The sequence shown here is derived from an EMBL/GenBank/DDBJ whole genome shotgun (WGS) entry which is preliminary data.</text>
</comment>
<dbReference type="Proteomes" id="UP000092993">
    <property type="component" value="Unassembled WGS sequence"/>
</dbReference>
<organism evidence="2 3">
    <name type="scientific">Grifola frondosa</name>
    <name type="common">Maitake</name>
    <name type="synonym">Polyporus frondosus</name>
    <dbReference type="NCBI Taxonomy" id="5627"/>
    <lineage>
        <taxon>Eukaryota</taxon>
        <taxon>Fungi</taxon>
        <taxon>Dikarya</taxon>
        <taxon>Basidiomycota</taxon>
        <taxon>Agaricomycotina</taxon>
        <taxon>Agaricomycetes</taxon>
        <taxon>Polyporales</taxon>
        <taxon>Grifolaceae</taxon>
        <taxon>Grifola</taxon>
    </lineage>
</organism>
<keyword evidence="3" id="KW-1185">Reference proteome</keyword>
<dbReference type="STRING" id="5627.A0A1C7M3T0"/>
<dbReference type="PANTHER" id="PTHR33303:SF2">
    <property type="entry name" value="COA-BINDING DOMAIN-CONTAINING PROTEIN"/>
    <property type="match status" value="1"/>
</dbReference>
<dbReference type="InterPro" id="IPR036291">
    <property type="entry name" value="NAD(P)-bd_dom_sf"/>
</dbReference>
<gene>
    <name evidence="2" type="ORF">A0H81_09325</name>
</gene>
<dbReference type="Pfam" id="PF13380">
    <property type="entry name" value="CoA_binding_2"/>
    <property type="match status" value="1"/>
</dbReference>